<dbReference type="EMBL" id="LUUK01000019">
    <property type="protein sequence ID" value="OAI27573.1"/>
    <property type="molecule type" value="Genomic_DNA"/>
</dbReference>
<dbReference type="OrthoDB" id="6721831at2"/>
<accession>A0A177PDM8</accession>
<evidence type="ECO:0000256" key="1">
    <source>
        <dbReference type="SAM" id="Phobius"/>
    </source>
</evidence>
<evidence type="ECO:0000313" key="4">
    <source>
        <dbReference type="Proteomes" id="UP000077628"/>
    </source>
</evidence>
<gene>
    <name evidence="3" type="ORF">A1355_18150</name>
</gene>
<dbReference type="Proteomes" id="UP000077628">
    <property type="component" value="Unassembled WGS sequence"/>
</dbReference>
<reference evidence="4" key="1">
    <citation type="submission" date="2016-03" db="EMBL/GenBank/DDBJ databases">
        <authorList>
            <person name="Heylen K."/>
            <person name="De Vos P."/>
            <person name="Vekeman B."/>
        </authorList>
    </citation>
    <scope>NUCLEOTIDE SEQUENCE [LARGE SCALE GENOMIC DNA]</scope>
    <source>
        <strain evidence="4">R-45383</strain>
    </source>
</reference>
<keyword evidence="1" id="KW-0472">Membrane</keyword>
<feature type="transmembrane region" description="Helical" evidence="1">
    <location>
        <begin position="266"/>
        <end position="284"/>
    </location>
</feature>
<sequence>MKMKKPVTMVLAIIMGFSTHAAMASDLIGGGASWSGVGSTGQGFGVGDAQIGGHGDAFDTGLTFRVDGVSFNPTSYLSSGQTITSSVATLSNLQTQVQFYADTATPTLRTLITLTNNGNAGIFTKVGLWTNVGSDESTQTIASSDGDSAFSTQDRWLITDDSSVNSGDPANTHVIYGMGGLAPSFVSNTVFSSAGSQGVRADFLLNIAAGQSRSLLFFNQIFVQAGDARTAATVFDHLSESNAPLAGLSAEQIAGVANWRFAPVPLPAAVWMFGTALAGWLGLARKSYRS</sequence>
<organism evidence="3 4">
    <name type="scientific">Methylomonas koyamae</name>
    <dbReference type="NCBI Taxonomy" id="702114"/>
    <lineage>
        <taxon>Bacteria</taxon>
        <taxon>Pseudomonadati</taxon>
        <taxon>Pseudomonadota</taxon>
        <taxon>Gammaproteobacteria</taxon>
        <taxon>Methylococcales</taxon>
        <taxon>Methylococcaceae</taxon>
        <taxon>Methylomonas</taxon>
    </lineage>
</organism>
<feature type="signal peptide" evidence="2">
    <location>
        <begin position="1"/>
        <end position="21"/>
    </location>
</feature>
<name>A0A177PDM8_9GAMM</name>
<dbReference type="RefSeq" id="WP_064024415.1">
    <property type="nucleotide sequence ID" value="NZ_LUUK01000019.1"/>
</dbReference>
<dbReference type="AlphaFoldDB" id="A0A177PDM8"/>
<proteinExistence type="predicted"/>
<keyword evidence="1" id="KW-0812">Transmembrane</keyword>
<keyword evidence="1" id="KW-1133">Transmembrane helix</keyword>
<comment type="caution">
    <text evidence="3">The sequence shown here is derived from an EMBL/GenBank/DDBJ whole genome shotgun (WGS) entry which is preliminary data.</text>
</comment>
<keyword evidence="4" id="KW-1185">Reference proteome</keyword>
<protein>
    <submittedName>
        <fullName evidence="3">Uncharacterized protein</fullName>
    </submittedName>
</protein>
<evidence type="ECO:0000256" key="2">
    <source>
        <dbReference type="SAM" id="SignalP"/>
    </source>
</evidence>
<feature type="chain" id="PRO_5008070208" evidence="2">
    <location>
        <begin position="22"/>
        <end position="290"/>
    </location>
</feature>
<keyword evidence="2" id="KW-0732">Signal</keyword>
<evidence type="ECO:0000313" key="3">
    <source>
        <dbReference type="EMBL" id="OAI27573.1"/>
    </source>
</evidence>
<dbReference type="STRING" id="702114.A1355_18150"/>